<name>A0AAV4LVR1_BABCB</name>
<sequence length="419" mass="46755">MCHSGPQKLARNTYLYVPGVENVVERAAKGLYKVGERQLLAAVGILVATAFRNLQTIPRVTGTGGYFGAPALRILRVVIRWIELLISESQAVRKVAVIRRHPPMRDELEGAFVFERVEVAADDCAGLRKADVATVGMEIEVRVGNEQEVLAIGKRVSETAHLVDCVVTVKVGRLVIVEPVWGSYPRQHLAVFRPTNSLFERDALYVQNVKEVPLQEYATPLVRGLVLYGQPGVVMLPQHRLHIIPIGTGGAFLQTKNLRFYHENFPEDERLAVAAVEPLRSAVRKEPLNGLLSCHVTNIALQRKPCAFHRRGVEGHDSLLLPPIFWYVIHLAEVGFHGIPLELLVRHFCLHVPGFHALAWDVDGPAVHHTVRIVDPLHEEVLISPRALRLDVERHRAADHGLGPNLDVFDTEYIGVNLY</sequence>
<keyword evidence="2" id="KW-1185">Reference proteome</keyword>
<dbReference type="Proteomes" id="UP001497744">
    <property type="component" value="Unassembled WGS sequence"/>
</dbReference>
<gene>
    <name evidence="1" type="ORF">BcabD6B2_36930</name>
</gene>
<dbReference type="GeneID" id="94195739"/>
<organism evidence="1 2">
    <name type="scientific">Babesia caballi</name>
    <dbReference type="NCBI Taxonomy" id="5871"/>
    <lineage>
        <taxon>Eukaryota</taxon>
        <taxon>Sar</taxon>
        <taxon>Alveolata</taxon>
        <taxon>Apicomplexa</taxon>
        <taxon>Aconoidasida</taxon>
        <taxon>Piroplasmida</taxon>
        <taxon>Babesiidae</taxon>
        <taxon>Babesia</taxon>
    </lineage>
</organism>
<reference evidence="1 2" key="1">
    <citation type="submission" date="2021-06" db="EMBL/GenBank/DDBJ databases">
        <title>Genome sequence of Babesia caballi.</title>
        <authorList>
            <person name="Yamagishi J."/>
            <person name="Kidaka T."/>
            <person name="Ochi A."/>
        </authorList>
    </citation>
    <scope>NUCLEOTIDE SEQUENCE [LARGE SCALE GENOMIC DNA]</scope>
    <source>
        <strain evidence="1">USDA-D6B2</strain>
    </source>
</reference>
<protein>
    <submittedName>
        <fullName evidence="1">Transketolase</fullName>
    </submittedName>
</protein>
<accession>A0AAV4LVR1</accession>
<evidence type="ECO:0000313" key="1">
    <source>
        <dbReference type="EMBL" id="GIX64258.1"/>
    </source>
</evidence>
<dbReference type="EMBL" id="BPLF01000003">
    <property type="protein sequence ID" value="GIX64258.1"/>
    <property type="molecule type" value="Genomic_DNA"/>
</dbReference>
<dbReference type="RefSeq" id="XP_067716327.1">
    <property type="nucleotide sequence ID" value="XM_067860226.1"/>
</dbReference>
<comment type="caution">
    <text evidence="1">The sequence shown here is derived from an EMBL/GenBank/DDBJ whole genome shotgun (WGS) entry which is preliminary data.</text>
</comment>
<evidence type="ECO:0000313" key="2">
    <source>
        <dbReference type="Proteomes" id="UP001497744"/>
    </source>
</evidence>
<dbReference type="AlphaFoldDB" id="A0AAV4LVR1"/>
<proteinExistence type="predicted"/>